<comment type="caution">
    <text evidence="15">The sequence shown here is derived from an EMBL/GenBank/DDBJ whole genome shotgun (WGS) entry which is preliminary data.</text>
</comment>
<keyword evidence="7 11" id="KW-1133">Transmembrane helix</keyword>
<keyword evidence="4 11" id="KW-0812">Transmembrane</keyword>
<evidence type="ECO:0000313" key="16">
    <source>
        <dbReference type="Proteomes" id="UP000265515"/>
    </source>
</evidence>
<keyword evidence="9 11" id="KW-0472">Membrane</keyword>
<evidence type="ECO:0000259" key="13">
    <source>
        <dbReference type="Pfam" id="PF03493"/>
    </source>
</evidence>
<keyword evidence="8" id="KW-0406">Ion transport</keyword>
<evidence type="ECO:0000313" key="15">
    <source>
        <dbReference type="EMBL" id="GBG62829.1"/>
    </source>
</evidence>
<accession>A0A388JYD8</accession>
<dbReference type="InterPro" id="IPR003148">
    <property type="entry name" value="RCK_N"/>
</dbReference>
<evidence type="ECO:0000256" key="11">
    <source>
        <dbReference type="SAM" id="Phobius"/>
    </source>
</evidence>
<dbReference type="Gene3D" id="1.10.287.70">
    <property type="match status" value="1"/>
</dbReference>
<keyword evidence="10 15" id="KW-0407">Ion channel</keyword>
<feature type="transmembrane region" description="Helical" evidence="11">
    <location>
        <begin position="218"/>
        <end position="240"/>
    </location>
</feature>
<dbReference type="EMBL" id="BFEA01000032">
    <property type="protein sequence ID" value="GBG62829.1"/>
    <property type="molecule type" value="Genomic_DNA"/>
</dbReference>
<dbReference type="Pfam" id="PF03493">
    <property type="entry name" value="BK_channel_a"/>
    <property type="match status" value="1"/>
</dbReference>
<organism evidence="15 16">
    <name type="scientific">Chara braunii</name>
    <name type="common">Braun's stonewort</name>
    <dbReference type="NCBI Taxonomy" id="69332"/>
    <lineage>
        <taxon>Eukaryota</taxon>
        <taxon>Viridiplantae</taxon>
        <taxon>Streptophyta</taxon>
        <taxon>Charophyceae</taxon>
        <taxon>Charales</taxon>
        <taxon>Characeae</taxon>
        <taxon>Chara</taxon>
    </lineage>
</organism>
<keyword evidence="16" id="KW-1185">Reference proteome</keyword>
<dbReference type="Proteomes" id="UP000265515">
    <property type="component" value="Unassembled WGS sequence"/>
</dbReference>
<keyword evidence="5" id="KW-0631">Potassium channel</keyword>
<protein>
    <submittedName>
        <fullName evidence="15">Calcium-activated potassium channel subunit alpha-1</fullName>
    </submittedName>
</protein>
<feature type="transmembrane region" description="Helical" evidence="11">
    <location>
        <begin position="100"/>
        <end position="120"/>
    </location>
</feature>
<dbReference type="Pfam" id="PF22614">
    <property type="entry name" value="Slo-like_RCK"/>
    <property type="match status" value="1"/>
</dbReference>
<evidence type="ECO:0000256" key="4">
    <source>
        <dbReference type="ARBA" id="ARBA00022692"/>
    </source>
</evidence>
<dbReference type="OMA" id="YVIATEM"/>
<dbReference type="PANTHER" id="PTHR10027:SF10">
    <property type="entry name" value="SLOWPOKE 2, ISOFORM D"/>
    <property type="match status" value="1"/>
</dbReference>
<keyword evidence="6" id="KW-0630">Potassium</keyword>
<evidence type="ECO:0000259" key="12">
    <source>
        <dbReference type="Pfam" id="PF00520"/>
    </source>
</evidence>
<dbReference type="PRINTS" id="PR01449">
    <property type="entry name" value="BKCHANNELA"/>
</dbReference>
<dbReference type="AlphaFoldDB" id="A0A388JYD8"/>
<dbReference type="Pfam" id="PF00520">
    <property type="entry name" value="Ion_trans"/>
    <property type="match status" value="1"/>
</dbReference>
<keyword evidence="2" id="KW-0813">Transport</keyword>
<evidence type="ECO:0000259" key="14">
    <source>
        <dbReference type="Pfam" id="PF22614"/>
    </source>
</evidence>
<keyword evidence="3" id="KW-0633">Potassium transport</keyword>
<sequence length="947" mass="107043">MERCRNIHRKSDKSDKISAKSIKRYSTIQKLSLPVIRQLYQLMTKGKHALNFMFFEMDKRGQKKYVDAPEETLSTYHESFLYGRVPLTIKVRAALRAGKIGYTLALVEFVLALLSVILYIRSTYTSWNPLPVRVLEIFASMYFVVDYLLKVYSAPFRVLYIFSRTGLVDLLSALPVIYVFQNSARDTASAIQLLRFLRILRLFHLIRRLGVIGSTVMQQIFVLVMYTLGIVFVMSGFFQYAEWSSNHCHVSDSEATENCIDFYGAFYFMIVTILTVGNGPSAPTSEMGRFVVLITIFLALTILPVQITKISDLTSRRPYGGTYSARGVLGARFDYAVEDAGQMAGALSVHQYCGPNVRIITELLNPENLQSDIWEGLPGNIETICPQQLRFQLLARSCYVKGLSTLVSNLFVSAVTFHPPEEDTWEEEYCYGLEHEVYPVLLPEVFHNRSFKEVAEFVYVEFSVLLIGLDITASLKSPEVSQMDGYVLMFPKDHRIGENDVGIIIAESLAAVQAVSAFGATQRTLASFLSSGISTSVDTKQLWEETQAKWEELDDYGDTELSEIRSALSAISSKQRGRVIQIDQTGADQVSQEISERILAWPPKILPGKPRLPVIATHENAICANLRERTVSSVKFQNHILVCCECQWPRNLYYFVDHLRLPGFPTPPIVILSPHEPKPEQWGCLGIFQDVFYIKGTATSKLDLFRAGLPSVKHVVVLTEDLSEARGFSSEDDDTNASNNMYANDLTNTIVVTVVEGIHRKLSKERLKRGGLRRDDVKQEGCVTAELRYNPTFRYVKPLTQIDPLTEKKMSNKKTRDGLYMFLPCYAEGKAFAPDMLDYVLSSSFTNKNTVSLVEGFIIGKPAGDRSQVVLDMIDTPSDCDGLTYLEVFRKLLAERDMLALGLYRATSRSSTTPYVFTNPWHDVIINEDDRIYVFWTKTANNKSYRA</sequence>
<dbReference type="GO" id="GO:0016020">
    <property type="term" value="C:membrane"/>
    <property type="evidence" value="ECO:0007669"/>
    <property type="project" value="UniProtKB-SubCell"/>
</dbReference>
<evidence type="ECO:0000256" key="7">
    <source>
        <dbReference type="ARBA" id="ARBA00022989"/>
    </source>
</evidence>
<evidence type="ECO:0000256" key="9">
    <source>
        <dbReference type="ARBA" id="ARBA00023136"/>
    </source>
</evidence>
<evidence type="ECO:0000256" key="5">
    <source>
        <dbReference type="ARBA" id="ARBA00022826"/>
    </source>
</evidence>
<evidence type="ECO:0000256" key="6">
    <source>
        <dbReference type="ARBA" id="ARBA00022958"/>
    </source>
</evidence>
<feature type="transmembrane region" description="Helical" evidence="11">
    <location>
        <begin position="290"/>
        <end position="307"/>
    </location>
</feature>
<dbReference type="InterPro" id="IPR047871">
    <property type="entry name" value="K_chnl_Slo-like"/>
</dbReference>
<evidence type="ECO:0000256" key="1">
    <source>
        <dbReference type="ARBA" id="ARBA00004141"/>
    </source>
</evidence>
<feature type="transmembrane region" description="Helical" evidence="11">
    <location>
        <begin position="260"/>
        <end position="278"/>
    </location>
</feature>
<comment type="subcellular location">
    <subcellularLocation>
        <location evidence="1">Membrane</location>
        <topology evidence="1">Multi-pass membrane protein</topology>
    </subcellularLocation>
</comment>
<dbReference type="PRINTS" id="PR00169">
    <property type="entry name" value="KCHANNEL"/>
</dbReference>
<evidence type="ECO:0000256" key="10">
    <source>
        <dbReference type="ARBA" id="ARBA00023303"/>
    </source>
</evidence>
<dbReference type="Gramene" id="GBG62829">
    <property type="protein sequence ID" value="GBG62829"/>
    <property type="gene ID" value="CBR_g32413"/>
</dbReference>
<gene>
    <name evidence="15" type="primary">SLO2</name>
    <name evidence="15" type="ORF">CBR_g32413</name>
</gene>
<evidence type="ECO:0000256" key="2">
    <source>
        <dbReference type="ARBA" id="ARBA00022448"/>
    </source>
</evidence>
<evidence type="ECO:0000256" key="8">
    <source>
        <dbReference type="ARBA" id="ARBA00023065"/>
    </source>
</evidence>
<dbReference type="GO" id="GO:0005267">
    <property type="term" value="F:potassium channel activity"/>
    <property type="evidence" value="ECO:0007669"/>
    <property type="project" value="UniProtKB-KW"/>
</dbReference>
<feature type="domain" description="RCK N-terminal" evidence="14">
    <location>
        <begin position="635"/>
        <end position="732"/>
    </location>
</feature>
<dbReference type="InterPro" id="IPR003929">
    <property type="entry name" value="K_chnl_BK_asu"/>
</dbReference>
<feature type="transmembrane region" description="Helical" evidence="11">
    <location>
        <begin position="161"/>
        <end position="181"/>
    </location>
</feature>
<dbReference type="STRING" id="69332.A0A388JYD8"/>
<feature type="domain" description="Ion transport" evidence="12">
    <location>
        <begin position="109"/>
        <end position="303"/>
    </location>
</feature>
<dbReference type="InterPro" id="IPR005821">
    <property type="entry name" value="Ion_trans_dom"/>
</dbReference>
<name>A0A388JYD8_CHABU</name>
<dbReference type="Gene3D" id="3.40.50.720">
    <property type="entry name" value="NAD(P)-binding Rossmann-like Domain"/>
    <property type="match status" value="1"/>
</dbReference>
<proteinExistence type="predicted"/>
<dbReference type="SUPFAM" id="SSF81324">
    <property type="entry name" value="Voltage-gated potassium channels"/>
    <property type="match status" value="1"/>
</dbReference>
<reference evidence="15 16" key="1">
    <citation type="journal article" date="2018" name="Cell">
        <title>The Chara Genome: Secondary Complexity and Implications for Plant Terrestrialization.</title>
        <authorList>
            <person name="Nishiyama T."/>
            <person name="Sakayama H."/>
            <person name="Vries J.D."/>
            <person name="Buschmann H."/>
            <person name="Saint-Marcoux D."/>
            <person name="Ullrich K.K."/>
            <person name="Haas F.B."/>
            <person name="Vanderstraeten L."/>
            <person name="Becker D."/>
            <person name="Lang D."/>
            <person name="Vosolsobe S."/>
            <person name="Rombauts S."/>
            <person name="Wilhelmsson P.K.I."/>
            <person name="Janitza P."/>
            <person name="Kern R."/>
            <person name="Heyl A."/>
            <person name="Rumpler F."/>
            <person name="Villalobos L.I.A.C."/>
            <person name="Clay J.M."/>
            <person name="Skokan R."/>
            <person name="Toyoda A."/>
            <person name="Suzuki Y."/>
            <person name="Kagoshima H."/>
            <person name="Schijlen E."/>
            <person name="Tajeshwar N."/>
            <person name="Catarino B."/>
            <person name="Hetherington A.J."/>
            <person name="Saltykova A."/>
            <person name="Bonnot C."/>
            <person name="Breuninger H."/>
            <person name="Symeonidi A."/>
            <person name="Radhakrishnan G.V."/>
            <person name="Van Nieuwerburgh F."/>
            <person name="Deforce D."/>
            <person name="Chang C."/>
            <person name="Karol K.G."/>
            <person name="Hedrich R."/>
            <person name="Ulvskov P."/>
            <person name="Glockner G."/>
            <person name="Delwiche C.F."/>
            <person name="Petrasek J."/>
            <person name="Van de Peer Y."/>
            <person name="Friml J."/>
            <person name="Beilby M."/>
            <person name="Dolan L."/>
            <person name="Kohara Y."/>
            <person name="Sugano S."/>
            <person name="Fujiyama A."/>
            <person name="Delaux P.-M."/>
            <person name="Quint M."/>
            <person name="TheiBen G."/>
            <person name="Hagemann M."/>
            <person name="Harholt J."/>
            <person name="Dunand C."/>
            <person name="Zachgo S."/>
            <person name="Langdale J."/>
            <person name="Maumus F."/>
            <person name="Straeten D.V.D."/>
            <person name="Gould S.B."/>
            <person name="Rensing S.A."/>
        </authorList>
    </citation>
    <scope>NUCLEOTIDE SEQUENCE [LARGE SCALE GENOMIC DNA]</scope>
    <source>
        <strain evidence="15 16">S276</strain>
    </source>
</reference>
<evidence type="ECO:0000256" key="3">
    <source>
        <dbReference type="ARBA" id="ARBA00022538"/>
    </source>
</evidence>
<dbReference type="PANTHER" id="PTHR10027">
    <property type="entry name" value="CALCIUM-ACTIVATED POTASSIUM CHANNEL ALPHA CHAIN"/>
    <property type="match status" value="1"/>
</dbReference>
<feature type="domain" description="Calcium-activated potassium channel BK alpha subunit" evidence="13">
    <location>
        <begin position="383"/>
        <end position="469"/>
    </location>
</feature>